<evidence type="ECO:0008006" key="13">
    <source>
        <dbReference type="Google" id="ProtNLM"/>
    </source>
</evidence>
<keyword evidence="9" id="KW-0807">Transducer</keyword>
<evidence type="ECO:0000256" key="9">
    <source>
        <dbReference type="ARBA" id="ARBA00023224"/>
    </source>
</evidence>
<keyword evidence="12" id="KW-1185">Reference proteome</keyword>
<dbReference type="AlphaFoldDB" id="A0A9P0GC27"/>
<evidence type="ECO:0000256" key="3">
    <source>
        <dbReference type="ARBA" id="ARBA00022606"/>
    </source>
</evidence>
<keyword evidence="8" id="KW-0675">Receptor</keyword>
<feature type="transmembrane region" description="Helical" evidence="10">
    <location>
        <begin position="60"/>
        <end position="78"/>
    </location>
</feature>
<reference evidence="11" key="1">
    <citation type="submission" date="2022-01" db="EMBL/GenBank/DDBJ databases">
        <authorList>
            <person name="King R."/>
        </authorList>
    </citation>
    <scope>NUCLEOTIDE SEQUENCE</scope>
</reference>
<evidence type="ECO:0000256" key="8">
    <source>
        <dbReference type="ARBA" id="ARBA00023170"/>
    </source>
</evidence>
<evidence type="ECO:0000256" key="10">
    <source>
        <dbReference type="SAM" id="Phobius"/>
    </source>
</evidence>
<comment type="subcellular location">
    <subcellularLocation>
        <location evidence="1">Cell membrane</location>
        <topology evidence="1">Multi-pass membrane protein</topology>
    </subcellularLocation>
</comment>
<protein>
    <recommendedName>
        <fullName evidence="13">Odorant receptor</fullName>
    </recommendedName>
</protein>
<evidence type="ECO:0000313" key="12">
    <source>
        <dbReference type="Proteomes" id="UP001153636"/>
    </source>
</evidence>
<feature type="transmembrane region" description="Helical" evidence="10">
    <location>
        <begin position="237"/>
        <end position="258"/>
    </location>
</feature>
<keyword evidence="4 10" id="KW-0812">Transmembrane</keyword>
<dbReference type="Pfam" id="PF02949">
    <property type="entry name" value="7tm_6"/>
    <property type="match status" value="1"/>
</dbReference>
<dbReference type="GO" id="GO:0004984">
    <property type="term" value="F:olfactory receptor activity"/>
    <property type="evidence" value="ECO:0007669"/>
    <property type="project" value="InterPro"/>
</dbReference>
<sequence length="335" mass="39225">MLNISITFIYSVTIVRAKRMRNPRMMRIIKNIMDWEKKIMDSKDEKLIEIIKNYARQNKIVSQSLIVTIIIVTSLFVVHPLGLDPIEKINPITNITKIIKPLPLSSWFPFDEQTYYRPAYLWHILDCYVGASFVNNTDIFSFGIITFPLGQIVILNHILSNFEKYVNKVQNQLGVERDEASFVTLREIILKHKDIIEYIKVFNEEMNMIVLMDFLQSSLQLAAIMLELMFFELNLFNTVYSVMFVISMLTRLFGYYWYANEILVESANIPMAIWSGKWYEEPLKTQSMMLLMMLRCSRPLTMDIGPFNTMSINTLIGILKATYSYSMLIYKGKNK</sequence>
<name>A0A9P0GC27_9CUCU</name>
<dbReference type="GO" id="GO:0007165">
    <property type="term" value="P:signal transduction"/>
    <property type="evidence" value="ECO:0007669"/>
    <property type="project" value="UniProtKB-KW"/>
</dbReference>
<organism evidence="11 12">
    <name type="scientific">Psylliodes chrysocephalus</name>
    <dbReference type="NCBI Taxonomy" id="3402493"/>
    <lineage>
        <taxon>Eukaryota</taxon>
        <taxon>Metazoa</taxon>
        <taxon>Ecdysozoa</taxon>
        <taxon>Arthropoda</taxon>
        <taxon>Hexapoda</taxon>
        <taxon>Insecta</taxon>
        <taxon>Pterygota</taxon>
        <taxon>Neoptera</taxon>
        <taxon>Endopterygota</taxon>
        <taxon>Coleoptera</taxon>
        <taxon>Polyphaga</taxon>
        <taxon>Cucujiformia</taxon>
        <taxon>Chrysomeloidea</taxon>
        <taxon>Chrysomelidae</taxon>
        <taxon>Galerucinae</taxon>
        <taxon>Alticini</taxon>
        <taxon>Psylliodes</taxon>
    </lineage>
</organism>
<dbReference type="GO" id="GO:0005549">
    <property type="term" value="F:odorant binding"/>
    <property type="evidence" value="ECO:0007669"/>
    <property type="project" value="InterPro"/>
</dbReference>
<gene>
    <name evidence="11" type="ORF">PSYICH_LOCUS9648</name>
</gene>
<dbReference type="OrthoDB" id="7677057at2759"/>
<keyword evidence="5" id="KW-0552">Olfaction</keyword>
<keyword evidence="2" id="KW-1003">Cell membrane</keyword>
<dbReference type="Proteomes" id="UP001153636">
    <property type="component" value="Chromosome 3"/>
</dbReference>
<keyword evidence="3" id="KW-0716">Sensory transduction</keyword>
<evidence type="ECO:0000256" key="6">
    <source>
        <dbReference type="ARBA" id="ARBA00022989"/>
    </source>
</evidence>
<dbReference type="GO" id="GO:0005886">
    <property type="term" value="C:plasma membrane"/>
    <property type="evidence" value="ECO:0007669"/>
    <property type="project" value="UniProtKB-SubCell"/>
</dbReference>
<dbReference type="PANTHER" id="PTHR21137:SF35">
    <property type="entry name" value="ODORANT RECEPTOR 19A-RELATED"/>
    <property type="match status" value="1"/>
</dbReference>
<evidence type="ECO:0000313" key="11">
    <source>
        <dbReference type="EMBL" id="CAH1107763.1"/>
    </source>
</evidence>
<keyword evidence="7 10" id="KW-0472">Membrane</keyword>
<evidence type="ECO:0000256" key="5">
    <source>
        <dbReference type="ARBA" id="ARBA00022725"/>
    </source>
</evidence>
<dbReference type="EMBL" id="OV651815">
    <property type="protein sequence ID" value="CAH1107763.1"/>
    <property type="molecule type" value="Genomic_DNA"/>
</dbReference>
<accession>A0A9P0GC27</accession>
<evidence type="ECO:0000256" key="4">
    <source>
        <dbReference type="ARBA" id="ARBA00022692"/>
    </source>
</evidence>
<evidence type="ECO:0000256" key="1">
    <source>
        <dbReference type="ARBA" id="ARBA00004651"/>
    </source>
</evidence>
<keyword evidence="6 10" id="KW-1133">Transmembrane helix</keyword>
<evidence type="ECO:0000256" key="2">
    <source>
        <dbReference type="ARBA" id="ARBA00022475"/>
    </source>
</evidence>
<proteinExistence type="predicted"/>
<dbReference type="InterPro" id="IPR004117">
    <property type="entry name" value="7tm6_olfct_rcpt"/>
</dbReference>
<feature type="transmembrane region" description="Helical" evidence="10">
    <location>
        <begin position="139"/>
        <end position="159"/>
    </location>
</feature>
<dbReference type="PANTHER" id="PTHR21137">
    <property type="entry name" value="ODORANT RECEPTOR"/>
    <property type="match status" value="1"/>
</dbReference>
<evidence type="ECO:0000256" key="7">
    <source>
        <dbReference type="ARBA" id="ARBA00023136"/>
    </source>
</evidence>